<evidence type="ECO:0000256" key="4">
    <source>
        <dbReference type="ARBA" id="ARBA00022723"/>
    </source>
</evidence>
<protein>
    <recommendedName>
        <fullName evidence="8">Ribonuclease VapC</fullName>
        <shortName evidence="8">RNase VapC</shortName>
        <ecNumber evidence="8">3.1.-.-</ecNumber>
    </recommendedName>
    <alternativeName>
        <fullName evidence="8">Toxin VapC</fullName>
    </alternativeName>
</protein>
<dbReference type="CDD" id="cd18745">
    <property type="entry name" value="PIN_VapC4-5_FitB-like"/>
    <property type="match status" value="1"/>
</dbReference>
<keyword evidence="2 8" id="KW-1277">Toxin-antitoxin system</keyword>
<evidence type="ECO:0000256" key="7">
    <source>
        <dbReference type="ARBA" id="ARBA00038093"/>
    </source>
</evidence>
<evidence type="ECO:0000256" key="1">
    <source>
        <dbReference type="ARBA" id="ARBA00001946"/>
    </source>
</evidence>
<comment type="similarity">
    <text evidence="7 8">Belongs to the PINc/VapC protein family.</text>
</comment>
<dbReference type="GO" id="GO:0004540">
    <property type="term" value="F:RNA nuclease activity"/>
    <property type="evidence" value="ECO:0007669"/>
    <property type="project" value="InterPro"/>
</dbReference>
<keyword evidence="5 8" id="KW-0378">Hydrolase</keyword>
<feature type="binding site" evidence="8">
    <location>
        <position position="99"/>
    </location>
    <ligand>
        <name>Mg(2+)</name>
        <dbReference type="ChEBI" id="CHEBI:18420"/>
    </ligand>
</feature>
<evidence type="ECO:0000256" key="8">
    <source>
        <dbReference type="HAMAP-Rule" id="MF_00265"/>
    </source>
</evidence>
<dbReference type="InterPro" id="IPR022907">
    <property type="entry name" value="VapC_family"/>
</dbReference>
<evidence type="ECO:0000256" key="3">
    <source>
        <dbReference type="ARBA" id="ARBA00022722"/>
    </source>
</evidence>
<dbReference type="HAMAP" id="MF_00265">
    <property type="entry name" value="VapC_Nob1"/>
    <property type="match status" value="1"/>
</dbReference>
<dbReference type="GO" id="GO:0016787">
    <property type="term" value="F:hydrolase activity"/>
    <property type="evidence" value="ECO:0007669"/>
    <property type="project" value="UniProtKB-KW"/>
</dbReference>
<evidence type="ECO:0000313" key="10">
    <source>
        <dbReference type="EMBL" id="KZB01961.1"/>
    </source>
</evidence>
<sequence>MITHLVDTNAVIALIGRKSETLLKRVIDSDEGSIGLSTVVMHELYYGAYKSAKTSYNLETLRLFVADFSVVGFKQEDALAAGEIRAALAVKGTPIGPYDVLIAAQARTRDLVLVTNNVGEFRRVDGLRVQDWTVGQ</sequence>
<keyword evidence="3 8" id="KW-0540">Nuclease</keyword>
<name>A0A154IMZ2_RHILE</name>
<evidence type="ECO:0000256" key="2">
    <source>
        <dbReference type="ARBA" id="ARBA00022649"/>
    </source>
</evidence>
<dbReference type="InterPro" id="IPR002716">
    <property type="entry name" value="PIN_dom"/>
</dbReference>
<dbReference type="EC" id="3.1.-.-" evidence="8"/>
<dbReference type="GO" id="GO:0090729">
    <property type="term" value="F:toxin activity"/>
    <property type="evidence" value="ECO:0007669"/>
    <property type="project" value="UniProtKB-KW"/>
</dbReference>
<dbReference type="InterPro" id="IPR029060">
    <property type="entry name" value="PIN-like_dom_sf"/>
</dbReference>
<dbReference type="PANTHER" id="PTHR33653">
    <property type="entry name" value="RIBONUCLEASE VAPC2"/>
    <property type="match status" value="1"/>
</dbReference>
<dbReference type="Gene3D" id="3.40.50.1010">
    <property type="entry name" value="5'-nuclease"/>
    <property type="match status" value="1"/>
</dbReference>
<keyword evidence="6 8" id="KW-0460">Magnesium</keyword>
<dbReference type="Pfam" id="PF01850">
    <property type="entry name" value="PIN"/>
    <property type="match status" value="1"/>
</dbReference>
<organism evidence="10">
    <name type="scientific">Rhizobium leguminosarum</name>
    <dbReference type="NCBI Taxonomy" id="384"/>
    <lineage>
        <taxon>Bacteria</taxon>
        <taxon>Pseudomonadati</taxon>
        <taxon>Pseudomonadota</taxon>
        <taxon>Alphaproteobacteria</taxon>
        <taxon>Hyphomicrobiales</taxon>
        <taxon>Rhizobiaceae</taxon>
        <taxon>Rhizobium/Agrobacterium group</taxon>
        <taxon>Rhizobium</taxon>
    </lineage>
</organism>
<dbReference type="PANTHER" id="PTHR33653:SF1">
    <property type="entry name" value="RIBONUCLEASE VAPC2"/>
    <property type="match status" value="1"/>
</dbReference>
<evidence type="ECO:0000256" key="5">
    <source>
        <dbReference type="ARBA" id="ARBA00022801"/>
    </source>
</evidence>
<comment type="caution">
    <text evidence="10">The sequence shown here is derived from an EMBL/GenBank/DDBJ whole genome shotgun (WGS) entry which is preliminary data.</text>
</comment>
<evidence type="ECO:0000259" key="9">
    <source>
        <dbReference type="Pfam" id="PF01850"/>
    </source>
</evidence>
<proteinExistence type="inferred from homology"/>
<dbReference type="EMBL" id="LVYU01000078">
    <property type="protein sequence ID" value="KZB01961.1"/>
    <property type="molecule type" value="Genomic_DNA"/>
</dbReference>
<evidence type="ECO:0000256" key="6">
    <source>
        <dbReference type="ARBA" id="ARBA00022842"/>
    </source>
</evidence>
<dbReference type="GO" id="GO:0000287">
    <property type="term" value="F:magnesium ion binding"/>
    <property type="evidence" value="ECO:0007669"/>
    <property type="project" value="UniProtKB-UniRule"/>
</dbReference>
<dbReference type="AlphaFoldDB" id="A0A154IMZ2"/>
<feature type="binding site" evidence="8">
    <location>
        <position position="7"/>
    </location>
    <ligand>
        <name>Mg(2+)</name>
        <dbReference type="ChEBI" id="CHEBI:18420"/>
    </ligand>
</feature>
<comment type="function">
    <text evidence="8">Toxic component of a toxin-antitoxin (TA) system. An RNase.</text>
</comment>
<keyword evidence="8" id="KW-0800">Toxin</keyword>
<keyword evidence="4 8" id="KW-0479">Metal-binding</keyword>
<reference evidence="10" key="1">
    <citation type="submission" date="2016-03" db="EMBL/GenBank/DDBJ databases">
        <title>Microsymbionts genomes from the relict species Vavilovia formosa.</title>
        <authorList>
            <person name="Chirak E."/>
            <person name="Kimeklis A."/>
            <person name="Kopat V."/>
            <person name="Andronov E."/>
        </authorList>
    </citation>
    <scope>NUCLEOTIDE SEQUENCE [LARGE SCALE GENOMIC DNA]</scope>
    <source>
        <strain evidence="10">Vaf12</strain>
    </source>
</reference>
<dbReference type="RefSeq" id="WP_062940995.1">
    <property type="nucleotide sequence ID" value="NZ_CP171845.1"/>
</dbReference>
<dbReference type="SUPFAM" id="SSF88723">
    <property type="entry name" value="PIN domain-like"/>
    <property type="match status" value="1"/>
</dbReference>
<dbReference type="InterPro" id="IPR050556">
    <property type="entry name" value="Type_II_TA_system_RNase"/>
</dbReference>
<comment type="cofactor">
    <cofactor evidence="1 8">
        <name>Mg(2+)</name>
        <dbReference type="ChEBI" id="CHEBI:18420"/>
    </cofactor>
</comment>
<accession>A0A154IMZ2</accession>
<feature type="domain" description="PIN" evidence="9">
    <location>
        <begin position="5"/>
        <end position="126"/>
    </location>
</feature>
<gene>
    <name evidence="8" type="primary">vapC</name>
    <name evidence="10" type="ORF">A4A59_13195</name>
</gene>